<dbReference type="PANTHER" id="PTHR32114">
    <property type="entry name" value="ABC TRANSPORTER ABCH.3"/>
    <property type="match status" value="1"/>
</dbReference>
<sequence length="116" mass="11932">MFDAHTGVARPPGSLSGGEQFQASLALALGLADVVSQGGSASGRVFEALFVDEGFGSLDPEALGQAVDALHQIHATGRTVGVITHVEAMKEDLQIGIRVDRLPDGNGSTLACHPEI</sequence>
<dbReference type="PANTHER" id="PTHR32114:SF2">
    <property type="entry name" value="ABC TRANSPORTER ABCH.3"/>
    <property type="match status" value="1"/>
</dbReference>
<evidence type="ECO:0000313" key="1">
    <source>
        <dbReference type="EMBL" id="CAB4324788.1"/>
    </source>
</evidence>
<organism evidence="1">
    <name type="scientific">freshwater metagenome</name>
    <dbReference type="NCBI Taxonomy" id="449393"/>
    <lineage>
        <taxon>unclassified sequences</taxon>
        <taxon>metagenomes</taxon>
        <taxon>ecological metagenomes</taxon>
    </lineage>
</organism>
<dbReference type="Gene3D" id="3.40.50.300">
    <property type="entry name" value="P-loop containing nucleotide triphosphate hydrolases"/>
    <property type="match status" value="1"/>
</dbReference>
<dbReference type="InterPro" id="IPR027417">
    <property type="entry name" value="P-loop_NTPase"/>
</dbReference>
<dbReference type="Pfam" id="PF13558">
    <property type="entry name" value="SbcC_Walker_B"/>
    <property type="match status" value="1"/>
</dbReference>
<dbReference type="EMBL" id="CAEMXZ010000220">
    <property type="protein sequence ID" value="CAB4324788.1"/>
    <property type="molecule type" value="Genomic_DNA"/>
</dbReference>
<name>A0A6J5YM49_9ZZZZ</name>
<protein>
    <submittedName>
        <fullName evidence="1">Unannotated protein</fullName>
    </submittedName>
</protein>
<dbReference type="AlphaFoldDB" id="A0A6J5YM49"/>
<proteinExistence type="predicted"/>
<dbReference type="SUPFAM" id="SSF52540">
    <property type="entry name" value="P-loop containing nucleoside triphosphate hydrolases"/>
    <property type="match status" value="1"/>
</dbReference>
<accession>A0A6J5YM49</accession>
<reference evidence="1" key="1">
    <citation type="submission" date="2020-05" db="EMBL/GenBank/DDBJ databases">
        <authorList>
            <person name="Chiriac C."/>
            <person name="Salcher M."/>
            <person name="Ghai R."/>
            <person name="Kavagutti S V."/>
        </authorList>
    </citation>
    <scope>NUCLEOTIDE SEQUENCE</scope>
</reference>
<gene>
    <name evidence="1" type="ORF">UFOPK1392_02564</name>
</gene>